<dbReference type="InterPro" id="IPR017853">
    <property type="entry name" value="GH"/>
</dbReference>
<dbReference type="Pfam" id="PF02922">
    <property type="entry name" value="CBM_48"/>
    <property type="match status" value="1"/>
</dbReference>
<dbReference type="Pfam" id="PF00128">
    <property type="entry name" value="Alpha-amylase"/>
    <property type="match status" value="1"/>
</dbReference>
<dbReference type="RefSeq" id="WP_253793739.1">
    <property type="nucleotide sequence ID" value="NZ_BAAAUB010000126.1"/>
</dbReference>
<protein>
    <submittedName>
        <fullName evidence="6">Glycogen operon protein</fullName>
        <ecNumber evidence="6">3.2.1.-</ecNumber>
    </submittedName>
</protein>
<dbReference type="Proteomes" id="UP001206483">
    <property type="component" value="Unassembled WGS sequence"/>
</dbReference>
<dbReference type="InterPro" id="IPR014756">
    <property type="entry name" value="Ig_E-set"/>
</dbReference>
<dbReference type="InterPro" id="IPR006047">
    <property type="entry name" value="GH13_cat_dom"/>
</dbReference>
<reference evidence="6 7" key="1">
    <citation type="submission" date="2022-06" db="EMBL/GenBank/DDBJ databases">
        <title>Sequencing the genomes of 1000 actinobacteria strains.</title>
        <authorList>
            <person name="Klenk H.-P."/>
        </authorList>
    </citation>
    <scope>NUCLEOTIDE SEQUENCE [LARGE SCALE GENOMIC DNA]</scope>
    <source>
        <strain evidence="6 7">DSM 41656</strain>
    </source>
</reference>
<evidence type="ECO:0000256" key="4">
    <source>
        <dbReference type="SAM" id="MobiDB-lite"/>
    </source>
</evidence>
<proteinExistence type="inferred from homology"/>
<evidence type="ECO:0000313" key="6">
    <source>
        <dbReference type="EMBL" id="MCP2307656.1"/>
    </source>
</evidence>
<feature type="compositionally biased region" description="Basic and acidic residues" evidence="4">
    <location>
        <begin position="508"/>
        <end position="523"/>
    </location>
</feature>
<evidence type="ECO:0000256" key="3">
    <source>
        <dbReference type="ARBA" id="ARBA00023295"/>
    </source>
</evidence>
<dbReference type="InterPro" id="IPR013780">
    <property type="entry name" value="Glyco_hydro_b"/>
</dbReference>
<sequence>MTAWRELGTGAARGVGHAPAAALNGTAPHPEPAAPWPGSWQPLGARYRTDAEGTHGTNFALWAPGAEAVELCLFGEDGRESRHRLAEQNFQTWHGYLPGVLPGTRYGFRVHGRWDPWTGARWNPAKLLVDPYARAIDGHYLAHDATCAAVRGWPERDVADTVRDNRDSAPYVPKAVVVHDDDDWYDDQRPKTPWAETVIYEVHVRGFTRLHPDIPPHLRGTYAGMAHPAAIDHLVRLGVTAVELLPVHHHVSEDHLQARGLTNYWGYNTLGFFAPHAGYSASGSRGQQVGEFKRMVRALHAAGIEVILDVVYNHTAESGVMGPSLSFRGVDNGGYYRLDRSRRGYADYTGCGNTLDTRQPHVIRLITDSLRYWVAEMGVDGFRFDLAAALARGGDGVEMHHPFLAAVSQDPLLSRVKLIAEPWDVGPGGYQVGGFPPLWAEWNDKYRDTVRDFWRGARPDVRELGYRLSGSSDLYQRGGRRPYASVNFVTAHDGFTLRDLVTYNRKHNEANGEDNRDGTDDNRSWNCGAEGESADPAVTELRARQLRNLMATLLLSTGVPMITAGDELGRTQGGNNNAYCQDTPVSWLDWSLADRPEWRSLLELTARLIRLRRAHPVLRQRAFFSGRATAPNGQRDLAWFAPSGREMTEADWFAPGHALGMLLSGAAMSERDQHGCAVRDDSFLLLLNGGHEPAEFTLPGEPWASAWETVVDTALPGEPDAAHRALEGVPLGARSLLLLRART</sequence>
<evidence type="ECO:0000256" key="1">
    <source>
        <dbReference type="ARBA" id="ARBA00008061"/>
    </source>
</evidence>
<dbReference type="SUPFAM" id="SSF51011">
    <property type="entry name" value="Glycosyl hydrolase domain"/>
    <property type="match status" value="1"/>
</dbReference>
<evidence type="ECO:0000256" key="2">
    <source>
        <dbReference type="ARBA" id="ARBA00022801"/>
    </source>
</evidence>
<dbReference type="GO" id="GO:0016798">
    <property type="term" value="F:hydrolase activity, acting on glycosyl bonds"/>
    <property type="evidence" value="ECO:0007669"/>
    <property type="project" value="UniProtKB-KW"/>
</dbReference>
<dbReference type="SMART" id="SM00642">
    <property type="entry name" value="Aamy"/>
    <property type="match status" value="1"/>
</dbReference>
<name>A0ABT1IRA3_9ACTN</name>
<dbReference type="EMBL" id="JAMZDX010000001">
    <property type="protein sequence ID" value="MCP2307656.1"/>
    <property type="molecule type" value="Genomic_DNA"/>
</dbReference>
<dbReference type="Gene3D" id="2.60.40.1180">
    <property type="entry name" value="Golgi alpha-mannosidase II"/>
    <property type="match status" value="1"/>
</dbReference>
<accession>A0ABT1IRA3</accession>
<evidence type="ECO:0000259" key="5">
    <source>
        <dbReference type="SMART" id="SM00642"/>
    </source>
</evidence>
<dbReference type="CDD" id="cd11326">
    <property type="entry name" value="AmyAc_Glg_debranch"/>
    <property type="match status" value="1"/>
</dbReference>
<dbReference type="NCBIfam" id="TIGR02100">
    <property type="entry name" value="glgX_debranch"/>
    <property type="match status" value="1"/>
</dbReference>
<comment type="similarity">
    <text evidence="1">Belongs to the glycosyl hydrolase 13 family.</text>
</comment>
<dbReference type="InterPro" id="IPR004193">
    <property type="entry name" value="Glyco_hydro_13_N"/>
</dbReference>
<feature type="domain" description="Glycosyl hydrolase family 13 catalytic" evidence="5">
    <location>
        <begin position="201"/>
        <end position="612"/>
    </location>
</feature>
<keyword evidence="7" id="KW-1185">Reference proteome</keyword>
<dbReference type="SUPFAM" id="SSF51445">
    <property type="entry name" value="(Trans)glycosidases"/>
    <property type="match status" value="1"/>
</dbReference>
<dbReference type="CDD" id="cd02856">
    <property type="entry name" value="E_set_GDE_Isoamylase_N"/>
    <property type="match status" value="1"/>
</dbReference>
<dbReference type="InterPro" id="IPR011837">
    <property type="entry name" value="Glycogen_debranch_GlgX"/>
</dbReference>
<comment type="caution">
    <text evidence="6">The sequence shown here is derived from an EMBL/GenBank/DDBJ whole genome shotgun (WGS) entry which is preliminary data.</text>
</comment>
<dbReference type="EC" id="3.2.1.-" evidence="6"/>
<dbReference type="InterPro" id="IPR013783">
    <property type="entry name" value="Ig-like_fold"/>
</dbReference>
<dbReference type="InterPro" id="IPR044505">
    <property type="entry name" value="GlgX_Isoamylase_N_E_set"/>
</dbReference>
<keyword evidence="3 6" id="KW-0326">Glycosidase</keyword>
<keyword evidence="2 6" id="KW-0378">Hydrolase</keyword>
<dbReference type="Gene3D" id="2.60.40.10">
    <property type="entry name" value="Immunoglobulins"/>
    <property type="match status" value="1"/>
</dbReference>
<organism evidence="6 7">
    <name type="scientific">Kitasatospora paracochleata</name>
    <dbReference type="NCBI Taxonomy" id="58354"/>
    <lineage>
        <taxon>Bacteria</taxon>
        <taxon>Bacillati</taxon>
        <taxon>Actinomycetota</taxon>
        <taxon>Actinomycetes</taxon>
        <taxon>Kitasatosporales</taxon>
        <taxon>Streptomycetaceae</taxon>
        <taxon>Kitasatospora</taxon>
    </lineage>
</organism>
<dbReference type="SUPFAM" id="SSF81296">
    <property type="entry name" value="E set domains"/>
    <property type="match status" value="1"/>
</dbReference>
<evidence type="ECO:0000313" key="7">
    <source>
        <dbReference type="Proteomes" id="UP001206483"/>
    </source>
</evidence>
<feature type="region of interest" description="Disordered" evidence="4">
    <location>
        <begin position="508"/>
        <end position="534"/>
    </location>
</feature>
<dbReference type="Gene3D" id="3.20.20.80">
    <property type="entry name" value="Glycosidases"/>
    <property type="match status" value="1"/>
</dbReference>
<gene>
    <name evidence="6" type="ORF">FHR36_000748</name>
</gene>
<dbReference type="PANTHER" id="PTHR43002">
    <property type="entry name" value="GLYCOGEN DEBRANCHING ENZYME"/>
    <property type="match status" value="1"/>
</dbReference>